<accession>A0A7J6V334</accession>
<evidence type="ECO:0000313" key="3">
    <source>
        <dbReference type="Proteomes" id="UP000554482"/>
    </source>
</evidence>
<feature type="domain" description="Aminotransferase-like plant mobile" evidence="1">
    <location>
        <begin position="72"/>
        <end position="183"/>
    </location>
</feature>
<reference evidence="2 3" key="1">
    <citation type="submission" date="2020-06" db="EMBL/GenBank/DDBJ databases">
        <title>Transcriptomic and genomic resources for Thalictrum thalictroides and T. hernandezii: Facilitating candidate gene discovery in an emerging model plant lineage.</title>
        <authorList>
            <person name="Arias T."/>
            <person name="Riano-Pachon D.M."/>
            <person name="Di Stilio V.S."/>
        </authorList>
    </citation>
    <scope>NUCLEOTIDE SEQUENCE [LARGE SCALE GENOMIC DNA]</scope>
    <source>
        <strain evidence="3">cv. WT478/WT964</strain>
        <tissue evidence="2">Leaves</tissue>
    </source>
</reference>
<dbReference type="GO" id="GO:0008483">
    <property type="term" value="F:transaminase activity"/>
    <property type="evidence" value="ECO:0007669"/>
    <property type="project" value="UniProtKB-KW"/>
</dbReference>
<evidence type="ECO:0000259" key="1">
    <source>
        <dbReference type="Pfam" id="PF10536"/>
    </source>
</evidence>
<keyword evidence="2" id="KW-0032">Aminotransferase</keyword>
<dbReference type="Proteomes" id="UP000554482">
    <property type="component" value="Unassembled WGS sequence"/>
</dbReference>
<dbReference type="InterPro" id="IPR044824">
    <property type="entry name" value="MAIN-like"/>
</dbReference>
<name>A0A7J6V334_THATH</name>
<gene>
    <name evidence="2" type="ORF">FRX31_031218</name>
</gene>
<protein>
    <submittedName>
        <fullName evidence="2">Aminotransferase-like, plant mobile domain family protein</fullName>
    </submittedName>
</protein>
<dbReference type="PANTHER" id="PTHR46033">
    <property type="entry name" value="PROTEIN MAIN-LIKE 2"/>
    <property type="match status" value="1"/>
</dbReference>
<proteinExistence type="predicted"/>
<organism evidence="2 3">
    <name type="scientific">Thalictrum thalictroides</name>
    <name type="common">Rue-anemone</name>
    <name type="synonym">Anemone thalictroides</name>
    <dbReference type="NCBI Taxonomy" id="46969"/>
    <lineage>
        <taxon>Eukaryota</taxon>
        <taxon>Viridiplantae</taxon>
        <taxon>Streptophyta</taxon>
        <taxon>Embryophyta</taxon>
        <taxon>Tracheophyta</taxon>
        <taxon>Spermatophyta</taxon>
        <taxon>Magnoliopsida</taxon>
        <taxon>Ranunculales</taxon>
        <taxon>Ranunculaceae</taxon>
        <taxon>Thalictroideae</taxon>
        <taxon>Thalictrum</taxon>
    </lineage>
</organism>
<keyword evidence="3" id="KW-1185">Reference proteome</keyword>
<dbReference type="EMBL" id="JABWDY010039132">
    <property type="protein sequence ID" value="KAF5179201.1"/>
    <property type="molecule type" value="Genomic_DNA"/>
</dbReference>
<dbReference type="GO" id="GO:0010073">
    <property type="term" value="P:meristem maintenance"/>
    <property type="evidence" value="ECO:0007669"/>
    <property type="project" value="InterPro"/>
</dbReference>
<dbReference type="PANTHER" id="PTHR46033:SF80">
    <property type="entry name" value="PROTEIN MAIN-LIKE 2-LIKE"/>
    <property type="match status" value="1"/>
</dbReference>
<evidence type="ECO:0000313" key="2">
    <source>
        <dbReference type="EMBL" id="KAF5179201.1"/>
    </source>
</evidence>
<dbReference type="AlphaFoldDB" id="A0A7J6V334"/>
<keyword evidence="2" id="KW-0808">Transferase</keyword>
<dbReference type="Pfam" id="PF10536">
    <property type="entry name" value="PMD"/>
    <property type="match status" value="1"/>
</dbReference>
<dbReference type="InterPro" id="IPR019557">
    <property type="entry name" value="AminoTfrase-like_pln_mobile"/>
</dbReference>
<dbReference type="OrthoDB" id="1572276at2759"/>
<comment type="caution">
    <text evidence="2">The sequence shown here is derived from an EMBL/GenBank/DDBJ whole genome shotgun (WGS) entry which is preliminary data.</text>
</comment>
<sequence length="286" mass="32438">MVSHLGGKPTVRLARFLKPSGTSMDQIPQPPLIKTMASKFKKCPFQVHFIGWKSLQPKNWKQYNEAIWKESGIYDSIMASTYEFRKDEDLIIGLAECWCSATNTFMFKWGEASMTLEDMLIIGGFSILGKPITTSLTTELLEIEEKLIQVLRDLCRTKARKASHTGWLKLFMGNKGDLGHAAFQTPYGCQAMKKTITENTMTENNYLYNSSSKRSNIFDKDMPVRGDDSIDCPLETYKHEEMVTADVPGPELEARIDKLEMLVRKLKKKFDSRKGKATSGGNTSHR</sequence>